<accession>A0A813IPR1</accession>
<keyword evidence="1" id="KW-0472">Membrane</keyword>
<dbReference type="EMBL" id="CAJNNW010011901">
    <property type="protein sequence ID" value="CAE8653734.1"/>
    <property type="molecule type" value="Genomic_DNA"/>
</dbReference>
<dbReference type="AlphaFoldDB" id="A0A813IPR1"/>
<proteinExistence type="predicted"/>
<evidence type="ECO:0000313" key="2">
    <source>
        <dbReference type="EMBL" id="CAE8653734.1"/>
    </source>
</evidence>
<reference evidence="2" key="1">
    <citation type="submission" date="2021-02" db="EMBL/GenBank/DDBJ databases">
        <authorList>
            <person name="Dougan E. K."/>
            <person name="Rhodes N."/>
            <person name="Thang M."/>
            <person name="Chan C."/>
        </authorList>
    </citation>
    <scope>NUCLEOTIDE SEQUENCE</scope>
</reference>
<organism evidence="2 3">
    <name type="scientific">Polarella glacialis</name>
    <name type="common">Dinoflagellate</name>
    <dbReference type="NCBI Taxonomy" id="89957"/>
    <lineage>
        <taxon>Eukaryota</taxon>
        <taxon>Sar</taxon>
        <taxon>Alveolata</taxon>
        <taxon>Dinophyceae</taxon>
        <taxon>Suessiales</taxon>
        <taxon>Suessiaceae</taxon>
        <taxon>Polarella</taxon>
    </lineage>
</organism>
<feature type="transmembrane region" description="Helical" evidence="1">
    <location>
        <begin position="775"/>
        <end position="797"/>
    </location>
</feature>
<sequence length="806" mass="91946">MSQWGPDVAGTLGNLDYRVAHGPNWAGPGTATEKRAPPAFFLVRDAGTGEADGVYKPANRRWLDHDVYENRYGDCIISREAHTNSKNGEVKHGFVLGRDGRPLYGVKTEKHEVPASGWKQFQGQEPVPEILRFATWSDACQHGAWYFAQEAENAAKGGHWKVVLMMADRAFDCHTTARPKGRGDMRDGGSEWSLQLCQLLGTRAEALLHLQEYKRALVDACAAVHFVPAFEWSKARIRGITACLNLGVSEIQAKLLMDEMCKRNDREFPGVQALEPLVDVFLERAKSEQLKPVKVEDETEDDGRLYFSVVDPEDCKLYSTPSWTGKVIGKRQYNDVVRGGSLLKGGTWLELHVSEEFDDSSGHRRAYVPVFTEGPEDEREEVLEKLPPKEYPRPGRWEELRLKLRPVGLKPPSEMHATLDYGRWQDPEPPENMKVWPYVYKHGLAVSCMLRGASENVIDSFVRFHWVTGWNHVFLFFDDPDDPGIRHAKALEDYSRSKNMAGAGLSVHRMDAEWWDRAKSKSRYYLRREKNDMYEGVCKKQDAHGDLDSRKVIVMDQAILEAHEMGIDWFVHLDIDECVYVPRMQECSSRRFFGSKERNIEAVRLWNHEAIPEETECQDWFRDCTLFQLNRFHCRGFKPPREYDQMLRQREGRELEPEKQSGDTGWWHRLMGQIFLRRQAPMQRLRAALPALGPLLRRALGASVLGPESPSLDGLEIPAGTGDLVETFFSFSSHDCGKMVVRLDRHLRPPFPCSLHSYMADNGDLLKQIYQADNVVVVVLFVVVVVAVVVDVVVAVAKSCDRHRIQ</sequence>
<keyword evidence="1" id="KW-1133">Transmembrane helix</keyword>
<gene>
    <name evidence="2" type="ORF">PGLA2088_LOCUS10592</name>
</gene>
<comment type="caution">
    <text evidence="2">The sequence shown here is derived from an EMBL/GenBank/DDBJ whole genome shotgun (WGS) entry which is preliminary data.</text>
</comment>
<dbReference type="Proteomes" id="UP000626109">
    <property type="component" value="Unassembled WGS sequence"/>
</dbReference>
<evidence type="ECO:0000256" key="1">
    <source>
        <dbReference type="SAM" id="Phobius"/>
    </source>
</evidence>
<keyword evidence="1" id="KW-0812">Transmembrane</keyword>
<name>A0A813IPR1_POLGL</name>
<protein>
    <recommendedName>
        <fullName evidence="4">Glycosyltransferase family 92 protein</fullName>
    </recommendedName>
</protein>
<evidence type="ECO:0008006" key="4">
    <source>
        <dbReference type="Google" id="ProtNLM"/>
    </source>
</evidence>
<evidence type="ECO:0000313" key="3">
    <source>
        <dbReference type="Proteomes" id="UP000626109"/>
    </source>
</evidence>